<protein>
    <recommendedName>
        <fullName evidence="4">Secreted protein</fullName>
    </recommendedName>
</protein>
<dbReference type="InParanoid" id="A0A1E7EWJ2"/>
<feature type="non-terminal residue" evidence="2">
    <location>
        <position position="92"/>
    </location>
</feature>
<accession>A0A1E7EWJ2</accession>
<evidence type="ECO:0008006" key="4">
    <source>
        <dbReference type="Google" id="ProtNLM"/>
    </source>
</evidence>
<sequence>MNLKFILCEQLSSALIVVLVGSNDAKWFTNYYFSKLFLSLARAFSSEHPVMQFHWLKTIFFALDQFSRKDFGQINQGHDHIAPTLDHKKHHS</sequence>
<dbReference type="EMBL" id="KV784372">
    <property type="protein sequence ID" value="OEU10398.1"/>
    <property type="molecule type" value="Genomic_DNA"/>
</dbReference>
<gene>
    <name evidence="2" type="ORF">FRACYDRAFT_220261</name>
</gene>
<dbReference type="Proteomes" id="UP000095751">
    <property type="component" value="Unassembled WGS sequence"/>
</dbReference>
<keyword evidence="3" id="KW-1185">Reference proteome</keyword>
<dbReference type="KEGG" id="fcy:FRACYDRAFT_220261"/>
<evidence type="ECO:0000313" key="2">
    <source>
        <dbReference type="EMBL" id="OEU10398.1"/>
    </source>
</evidence>
<evidence type="ECO:0000313" key="3">
    <source>
        <dbReference type="Proteomes" id="UP000095751"/>
    </source>
</evidence>
<keyword evidence="1" id="KW-0732">Signal</keyword>
<proteinExistence type="predicted"/>
<organism evidence="2 3">
    <name type="scientific">Fragilariopsis cylindrus CCMP1102</name>
    <dbReference type="NCBI Taxonomy" id="635003"/>
    <lineage>
        <taxon>Eukaryota</taxon>
        <taxon>Sar</taxon>
        <taxon>Stramenopiles</taxon>
        <taxon>Ochrophyta</taxon>
        <taxon>Bacillariophyta</taxon>
        <taxon>Bacillariophyceae</taxon>
        <taxon>Bacillariophycidae</taxon>
        <taxon>Bacillariales</taxon>
        <taxon>Bacillariaceae</taxon>
        <taxon>Fragilariopsis</taxon>
    </lineage>
</organism>
<reference evidence="2 3" key="1">
    <citation type="submission" date="2016-09" db="EMBL/GenBank/DDBJ databases">
        <title>Extensive genetic diversity and differential bi-allelic expression allows diatom success in the polar Southern Ocean.</title>
        <authorList>
            <consortium name="DOE Joint Genome Institute"/>
            <person name="Mock T."/>
            <person name="Otillar R.P."/>
            <person name="Strauss J."/>
            <person name="Dupont C."/>
            <person name="Frickenhaus S."/>
            <person name="Maumus F."/>
            <person name="Mcmullan M."/>
            <person name="Sanges R."/>
            <person name="Schmutz J."/>
            <person name="Toseland A."/>
            <person name="Valas R."/>
            <person name="Veluchamy A."/>
            <person name="Ward B.J."/>
            <person name="Allen A."/>
            <person name="Barry K."/>
            <person name="Falciatore A."/>
            <person name="Ferrante M."/>
            <person name="Fortunato A.E."/>
            <person name="Gloeckner G."/>
            <person name="Gruber A."/>
            <person name="Hipkin R."/>
            <person name="Janech M."/>
            <person name="Kroth P."/>
            <person name="Leese F."/>
            <person name="Lindquist E."/>
            <person name="Lyon B.R."/>
            <person name="Martin J."/>
            <person name="Mayer C."/>
            <person name="Parker M."/>
            <person name="Quesneville H."/>
            <person name="Raymond J."/>
            <person name="Uhlig C."/>
            <person name="Valentin K.U."/>
            <person name="Worden A.Z."/>
            <person name="Armbrust E.V."/>
            <person name="Bowler C."/>
            <person name="Green B."/>
            <person name="Moulton V."/>
            <person name="Van Oosterhout C."/>
            <person name="Grigoriev I."/>
        </authorList>
    </citation>
    <scope>NUCLEOTIDE SEQUENCE [LARGE SCALE GENOMIC DNA]</scope>
    <source>
        <strain evidence="2 3">CCMP1102</strain>
    </source>
</reference>
<feature type="chain" id="PRO_5009192437" description="Secreted protein" evidence="1">
    <location>
        <begin position="26"/>
        <end position="92"/>
    </location>
</feature>
<dbReference type="AlphaFoldDB" id="A0A1E7EWJ2"/>
<name>A0A1E7EWJ2_9STRA</name>
<evidence type="ECO:0000256" key="1">
    <source>
        <dbReference type="SAM" id="SignalP"/>
    </source>
</evidence>
<feature type="signal peptide" evidence="1">
    <location>
        <begin position="1"/>
        <end position="25"/>
    </location>
</feature>